<evidence type="ECO:0000256" key="5">
    <source>
        <dbReference type="ARBA" id="ARBA00022692"/>
    </source>
</evidence>
<feature type="transmembrane region" description="Helical" evidence="8">
    <location>
        <begin position="99"/>
        <end position="126"/>
    </location>
</feature>
<dbReference type="GO" id="GO:0022857">
    <property type="term" value="F:transmembrane transporter activity"/>
    <property type="evidence" value="ECO:0007669"/>
    <property type="project" value="InterPro"/>
</dbReference>
<feature type="transmembrane region" description="Helical" evidence="8">
    <location>
        <begin position="51"/>
        <end position="67"/>
    </location>
</feature>
<feature type="transmembrane region" description="Helical" evidence="8">
    <location>
        <begin position="245"/>
        <end position="265"/>
    </location>
</feature>
<feature type="transmembrane region" description="Helical" evidence="8">
    <location>
        <begin position="164"/>
        <end position="187"/>
    </location>
</feature>
<feature type="transmembrane region" description="Helical" evidence="8">
    <location>
        <begin position="272"/>
        <end position="292"/>
    </location>
</feature>
<keyword evidence="7 8" id="KW-0472">Membrane</keyword>
<dbReference type="CDD" id="cd06579">
    <property type="entry name" value="TM_PBP1_transp_AraH_like"/>
    <property type="match status" value="1"/>
</dbReference>
<dbReference type="AlphaFoldDB" id="A0A4U0YXB0"/>
<name>A0A4U0YXB0_9RHOB</name>
<evidence type="ECO:0000256" key="8">
    <source>
        <dbReference type="SAM" id="Phobius"/>
    </source>
</evidence>
<protein>
    <submittedName>
        <fullName evidence="9">ABC transporter permease</fullName>
    </submittedName>
</protein>
<keyword evidence="5 8" id="KW-0812">Transmembrane</keyword>
<gene>
    <name evidence="9" type="ORF">FAZ78_05985</name>
</gene>
<evidence type="ECO:0000256" key="6">
    <source>
        <dbReference type="ARBA" id="ARBA00022989"/>
    </source>
</evidence>
<evidence type="ECO:0000256" key="3">
    <source>
        <dbReference type="ARBA" id="ARBA00022475"/>
    </source>
</evidence>
<evidence type="ECO:0000256" key="7">
    <source>
        <dbReference type="ARBA" id="ARBA00023136"/>
    </source>
</evidence>
<evidence type="ECO:0000313" key="10">
    <source>
        <dbReference type="Proteomes" id="UP000306340"/>
    </source>
</evidence>
<feature type="transmembrane region" description="Helical" evidence="8">
    <location>
        <begin position="298"/>
        <end position="319"/>
    </location>
</feature>
<dbReference type="Pfam" id="PF02653">
    <property type="entry name" value="BPD_transp_2"/>
    <property type="match status" value="1"/>
</dbReference>
<keyword evidence="4" id="KW-0997">Cell inner membrane</keyword>
<feature type="transmembrane region" description="Helical" evidence="8">
    <location>
        <begin position="21"/>
        <end position="39"/>
    </location>
</feature>
<evidence type="ECO:0000313" key="9">
    <source>
        <dbReference type="EMBL" id="TKA97450.1"/>
    </source>
</evidence>
<dbReference type="PANTHER" id="PTHR32196:SF21">
    <property type="entry name" value="ABC TRANSPORTER PERMEASE PROTEIN YPHD-RELATED"/>
    <property type="match status" value="1"/>
</dbReference>
<dbReference type="PANTHER" id="PTHR32196">
    <property type="entry name" value="ABC TRANSPORTER PERMEASE PROTEIN YPHD-RELATED-RELATED"/>
    <property type="match status" value="1"/>
</dbReference>
<proteinExistence type="predicted"/>
<organism evidence="9 10">
    <name type="scientific">Cereibacter changlensis</name>
    <dbReference type="NCBI Taxonomy" id="402884"/>
    <lineage>
        <taxon>Bacteria</taxon>
        <taxon>Pseudomonadati</taxon>
        <taxon>Pseudomonadota</taxon>
        <taxon>Alphaproteobacteria</taxon>
        <taxon>Rhodobacterales</taxon>
        <taxon>Paracoccaceae</taxon>
        <taxon>Cereibacter</taxon>
    </lineage>
</organism>
<dbReference type="EMBL" id="SWAU01000037">
    <property type="protein sequence ID" value="TKA97450.1"/>
    <property type="molecule type" value="Genomic_DNA"/>
</dbReference>
<comment type="subcellular location">
    <subcellularLocation>
        <location evidence="1">Cell membrane</location>
        <topology evidence="1">Multi-pass membrane protein</topology>
    </subcellularLocation>
</comment>
<sequence>MSIRKISFLRVQRLEQESLTLGVALLMAVALALLSPAFLDANNLASLQTSIAPNLIVALGMMTLFMIGRFDLSVGAVMGISGIAAAMALDAGAPMPLGIAAGLAAGLAIGAFNGFMVAYLGINHLIVTLGVLYMTRGIIEVIMVGAKLAGFTSFPASFSALGQWSFGGISAIFVFALLLCLCAELFLRLTFPGRSLLFLGGNPQAAEATGLNRRRIEFWAFVLSGGLAALAGVLMTARIGMANRYMGEGLEMQIFIACLVGGGSIGGGKGSYVGALVGVLFIALLTNAFNLLAVPSEWQAVVIGGVLVLVVTVDAILVLRKAGRPWRAILGLRPAHLRG</sequence>
<dbReference type="InterPro" id="IPR001851">
    <property type="entry name" value="ABC_transp_permease"/>
</dbReference>
<keyword evidence="6 8" id="KW-1133">Transmembrane helix</keyword>
<comment type="caution">
    <text evidence="9">The sequence shown here is derived from an EMBL/GenBank/DDBJ whole genome shotgun (WGS) entry which is preliminary data.</text>
</comment>
<reference evidence="9 10" key="1">
    <citation type="submission" date="2019-04" db="EMBL/GenBank/DDBJ databases">
        <title>Crypto-aerobic microbial life in anoxic (sulfidic) marine sediments.</title>
        <authorList>
            <person name="Bhattacharya S."/>
            <person name="Roy C."/>
            <person name="Mondal N."/>
            <person name="Sarkar J."/>
            <person name="Mandal S."/>
            <person name="Rameez M.J."/>
            <person name="Ghosh W."/>
        </authorList>
    </citation>
    <scope>NUCLEOTIDE SEQUENCE [LARGE SCALE GENOMIC DNA]</scope>
    <source>
        <strain evidence="9 10">SBBC</strain>
    </source>
</reference>
<evidence type="ECO:0000256" key="2">
    <source>
        <dbReference type="ARBA" id="ARBA00022448"/>
    </source>
</evidence>
<dbReference type="RefSeq" id="WP_136791746.1">
    <property type="nucleotide sequence ID" value="NZ_SWAU01000037.1"/>
</dbReference>
<feature type="transmembrane region" description="Helical" evidence="8">
    <location>
        <begin position="218"/>
        <end position="239"/>
    </location>
</feature>
<feature type="transmembrane region" description="Helical" evidence="8">
    <location>
        <begin position="74"/>
        <end position="93"/>
    </location>
</feature>
<dbReference type="GO" id="GO:0005886">
    <property type="term" value="C:plasma membrane"/>
    <property type="evidence" value="ECO:0007669"/>
    <property type="project" value="UniProtKB-SubCell"/>
</dbReference>
<keyword evidence="3" id="KW-1003">Cell membrane</keyword>
<evidence type="ECO:0000256" key="1">
    <source>
        <dbReference type="ARBA" id="ARBA00004651"/>
    </source>
</evidence>
<dbReference type="Proteomes" id="UP000306340">
    <property type="component" value="Unassembled WGS sequence"/>
</dbReference>
<accession>A0A4U0YXB0</accession>
<evidence type="ECO:0000256" key="4">
    <source>
        <dbReference type="ARBA" id="ARBA00022519"/>
    </source>
</evidence>
<keyword evidence="2" id="KW-0813">Transport</keyword>